<feature type="domain" description="Calponin-homology (CH)" evidence="8">
    <location>
        <begin position="518"/>
        <end position="626"/>
    </location>
</feature>
<evidence type="ECO:0000313" key="10">
    <source>
        <dbReference type="Proteomes" id="UP001177140"/>
    </source>
</evidence>
<dbReference type="GO" id="GO:0051017">
    <property type="term" value="P:actin filament bundle assembly"/>
    <property type="evidence" value="ECO:0007669"/>
    <property type="project" value="InterPro"/>
</dbReference>
<dbReference type="PROSITE" id="PS00020">
    <property type="entry name" value="ACTININ_2"/>
    <property type="match status" value="1"/>
</dbReference>
<reference evidence="9" key="1">
    <citation type="submission" date="2022-03" db="EMBL/GenBank/DDBJ databases">
        <title>A functionally conserved STORR gene fusion in Papaver species that diverged 16.8 million years ago.</title>
        <authorList>
            <person name="Catania T."/>
        </authorList>
    </citation>
    <scope>NUCLEOTIDE SEQUENCE</scope>
    <source>
        <strain evidence="9">S-191538</strain>
    </source>
</reference>
<evidence type="ECO:0000256" key="1">
    <source>
        <dbReference type="ARBA" id="ARBA00004245"/>
    </source>
</evidence>
<dbReference type="SUPFAM" id="SSF47473">
    <property type="entry name" value="EF-hand"/>
    <property type="match status" value="1"/>
</dbReference>
<dbReference type="GO" id="GO:0032432">
    <property type="term" value="C:actin filament bundle"/>
    <property type="evidence" value="ECO:0007669"/>
    <property type="project" value="TreeGrafter"/>
</dbReference>
<accession>A0AA41VNH1</accession>
<feature type="domain" description="Calponin-homology (CH)" evidence="8">
    <location>
        <begin position="127"/>
        <end position="244"/>
    </location>
</feature>
<protein>
    <recommendedName>
        <fullName evidence="8">Calponin-homology (CH) domain-containing protein</fullName>
    </recommendedName>
</protein>
<dbReference type="InterPro" id="IPR001589">
    <property type="entry name" value="Actinin_actin-bd_CS"/>
</dbReference>
<name>A0AA41VNH1_PAPNU</name>
<dbReference type="CDD" id="cd21299">
    <property type="entry name" value="CH_AtFIM_like_rpt3"/>
    <property type="match status" value="1"/>
</dbReference>
<dbReference type="FunFam" id="1.10.418.10:FF:000031">
    <property type="entry name" value="Fimbrin-2 like"/>
    <property type="match status" value="1"/>
</dbReference>
<dbReference type="PANTHER" id="PTHR19961">
    <property type="entry name" value="FIMBRIN/PLASTIN"/>
    <property type="match status" value="1"/>
</dbReference>
<dbReference type="Pfam" id="PF00307">
    <property type="entry name" value="CH"/>
    <property type="match status" value="4"/>
</dbReference>
<evidence type="ECO:0000313" key="9">
    <source>
        <dbReference type="EMBL" id="MCL7044507.1"/>
    </source>
</evidence>
<feature type="compositionally biased region" description="Basic and acidic residues" evidence="7">
    <location>
        <begin position="679"/>
        <end position="690"/>
    </location>
</feature>
<dbReference type="InterPro" id="IPR011992">
    <property type="entry name" value="EF-hand-dom_pair"/>
</dbReference>
<evidence type="ECO:0000256" key="6">
    <source>
        <dbReference type="ARBA" id="ARBA00023212"/>
    </source>
</evidence>
<dbReference type="PANTHER" id="PTHR19961:SF79">
    <property type="entry name" value="FIMBRIN-5"/>
    <property type="match status" value="1"/>
</dbReference>
<dbReference type="Proteomes" id="UP001177140">
    <property type="component" value="Unassembled WGS sequence"/>
</dbReference>
<comment type="subunit">
    <text evidence="2">Interacts with F-actin.</text>
</comment>
<dbReference type="CDD" id="cd21293">
    <property type="entry name" value="CH_AtFIM_like_rpt1"/>
    <property type="match status" value="1"/>
</dbReference>
<dbReference type="GO" id="GO:0051015">
    <property type="term" value="F:actin filament binding"/>
    <property type="evidence" value="ECO:0007669"/>
    <property type="project" value="InterPro"/>
</dbReference>
<dbReference type="InterPro" id="IPR001715">
    <property type="entry name" value="CH_dom"/>
</dbReference>
<comment type="subcellular location">
    <subcellularLocation>
        <location evidence="1">Cytoplasm</location>
        <location evidence="1">Cytoskeleton</location>
    </subcellularLocation>
</comment>
<evidence type="ECO:0000256" key="7">
    <source>
        <dbReference type="SAM" id="MobiDB-lite"/>
    </source>
</evidence>
<dbReference type="GO" id="GO:0005737">
    <property type="term" value="C:cytoplasm"/>
    <property type="evidence" value="ECO:0007669"/>
    <property type="project" value="TreeGrafter"/>
</dbReference>
<evidence type="ECO:0000256" key="2">
    <source>
        <dbReference type="ARBA" id="ARBA00011385"/>
    </source>
</evidence>
<keyword evidence="10" id="KW-1185">Reference proteome</keyword>
<sequence length="690" mass="77590">MSSFVGVVVSDPWLQSQFTQVELRSLKSKFVSQRTQSGKVTVGDLPPMVVGLKGLHAMFTVEEIAEILGESNSDTTEEIDFETFLRAYLNLQARATARRNERGDPRIGRSTTFLKSSSTTLLHTISETERASYVAHINNYLKDDKFLKNYLPLDPSNNSLFDLVKDGVLLCKLINVAVPGTVDERAINTKRKLNPWERNENHTLCLNSAKAIGCTVVNIGTQDLIEARPHLVLGLISQIIKIQLLADLNLKKTPQLVELVSDNKEVEELMSLAPEKLLLKWMNFHLSKAGYKKPITNFSTDLKDGEAYAYLLNVLAPEFCNPTTLETRDPIQRAKMVLDHAEKMNCKRYITPKDIVDGSTNLNLAFVAHIFHHRNGLTMDTNKVSFAEMMLDDDQVSREERCFRLWINSLGTETYVNNVFEDVRTGWVLLEVLDKVSPGSVQWKKATKPPIRMPFRKVENCNQVVTIGKDLNFSLVNVAGSDIVQGNKKLILAFLWQLMRFNMLQLLKNLRFSSEGKELTDVDILNWANSKVKKSGRQSQMESFKDKNLSSGRFFLELLSAVEPRVVNWNLVTKGVTDEEKKLNATYIISVARKLGCSIFLLPEDIIEVNQKMLLTLTASIMYWSLQQPADSESSSVAETIPESPSAASPLSESSTPLSMDVSRMIIEEDASDTTTPKTEIENETPKSDS</sequence>
<dbReference type="FunFam" id="1.10.418.10:FF:000041">
    <property type="entry name" value="Fimbrin-2 isoform A"/>
    <property type="match status" value="1"/>
</dbReference>
<dbReference type="InterPro" id="IPR036872">
    <property type="entry name" value="CH_dom_sf"/>
</dbReference>
<feature type="region of interest" description="Disordered" evidence="7">
    <location>
        <begin position="634"/>
        <end position="690"/>
    </location>
</feature>
<keyword evidence="4" id="KW-0677">Repeat</keyword>
<dbReference type="FunFam" id="1.10.418.10:FF:000045">
    <property type="entry name" value="Fimbrin-1 isoform A"/>
    <property type="match status" value="1"/>
</dbReference>
<proteinExistence type="predicted"/>
<gene>
    <name evidence="9" type="ORF">MKW94_002860</name>
</gene>
<evidence type="ECO:0000256" key="4">
    <source>
        <dbReference type="ARBA" id="ARBA00022737"/>
    </source>
</evidence>
<evidence type="ECO:0000259" key="8">
    <source>
        <dbReference type="PROSITE" id="PS50021"/>
    </source>
</evidence>
<feature type="domain" description="Calponin-homology (CH)" evidence="8">
    <location>
        <begin position="397"/>
        <end position="503"/>
    </location>
</feature>
<feature type="domain" description="Calponin-homology (CH)" evidence="8">
    <location>
        <begin position="272"/>
        <end position="375"/>
    </location>
</feature>
<dbReference type="Gene3D" id="1.10.418.10">
    <property type="entry name" value="Calponin-like domain"/>
    <property type="match status" value="4"/>
</dbReference>
<dbReference type="PROSITE" id="PS50021">
    <property type="entry name" value="CH"/>
    <property type="match status" value="4"/>
</dbReference>
<keyword evidence="3" id="KW-0963">Cytoplasm</keyword>
<comment type="caution">
    <text evidence="9">The sequence shown here is derived from an EMBL/GenBank/DDBJ whole genome shotgun (WGS) entry which is preliminary data.</text>
</comment>
<dbReference type="SUPFAM" id="SSF47576">
    <property type="entry name" value="Calponin-homology domain, CH-domain"/>
    <property type="match status" value="1"/>
</dbReference>
<keyword evidence="6" id="KW-0206">Cytoskeleton</keyword>
<organism evidence="9 10">
    <name type="scientific">Papaver nudicaule</name>
    <name type="common">Iceland poppy</name>
    <dbReference type="NCBI Taxonomy" id="74823"/>
    <lineage>
        <taxon>Eukaryota</taxon>
        <taxon>Viridiplantae</taxon>
        <taxon>Streptophyta</taxon>
        <taxon>Embryophyta</taxon>
        <taxon>Tracheophyta</taxon>
        <taxon>Spermatophyta</taxon>
        <taxon>Magnoliopsida</taxon>
        <taxon>Ranunculales</taxon>
        <taxon>Papaveraceae</taxon>
        <taxon>Papaveroideae</taxon>
        <taxon>Papaver</taxon>
    </lineage>
</organism>
<feature type="compositionally biased region" description="Low complexity" evidence="7">
    <location>
        <begin position="642"/>
        <end position="659"/>
    </location>
</feature>
<dbReference type="GO" id="GO:0005884">
    <property type="term" value="C:actin filament"/>
    <property type="evidence" value="ECO:0007669"/>
    <property type="project" value="TreeGrafter"/>
</dbReference>
<dbReference type="AlphaFoldDB" id="A0AA41VNH1"/>
<keyword evidence="5" id="KW-0009">Actin-binding</keyword>
<evidence type="ECO:0000256" key="5">
    <source>
        <dbReference type="ARBA" id="ARBA00023203"/>
    </source>
</evidence>
<dbReference type="GO" id="GO:0051639">
    <property type="term" value="P:actin filament network formation"/>
    <property type="evidence" value="ECO:0007669"/>
    <property type="project" value="TreeGrafter"/>
</dbReference>
<dbReference type="FunFam" id="1.10.418.10:FF:000034">
    <property type="entry name" value="Fimbrin-2 like"/>
    <property type="match status" value="1"/>
</dbReference>
<dbReference type="InterPro" id="IPR039959">
    <property type="entry name" value="Fimbrin/Plastin"/>
</dbReference>
<evidence type="ECO:0000256" key="3">
    <source>
        <dbReference type="ARBA" id="ARBA00022490"/>
    </source>
</evidence>
<dbReference type="EMBL" id="JAJJMA010258830">
    <property type="protein sequence ID" value="MCL7044507.1"/>
    <property type="molecule type" value="Genomic_DNA"/>
</dbReference>
<dbReference type="SMART" id="SM00033">
    <property type="entry name" value="CH"/>
    <property type="match status" value="4"/>
</dbReference>